<evidence type="ECO:0000313" key="3">
    <source>
        <dbReference type="Proteomes" id="UP000521922"/>
    </source>
</evidence>
<dbReference type="InterPro" id="IPR025736">
    <property type="entry name" value="PucR_C-HTH_dom"/>
</dbReference>
<dbReference type="InterPro" id="IPR051448">
    <property type="entry name" value="CdaR-like_regulators"/>
</dbReference>
<dbReference type="AlphaFoldDB" id="A0A7Y9DLH6"/>
<evidence type="ECO:0000259" key="1">
    <source>
        <dbReference type="Pfam" id="PF13556"/>
    </source>
</evidence>
<dbReference type="Proteomes" id="UP000521922">
    <property type="component" value="Unassembled WGS sequence"/>
</dbReference>
<dbReference type="Pfam" id="PF13556">
    <property type="entry name" value="HTH_30"/>
    <property type="match status" value="1"/>
</dbReference>
<protein>
    <recommendedName>
        <fullName evidence="1">PucR C-terminal helix-turn-helix domain-containing protein</fullName>
    </recommendedName>
</protein>
<dbReference type="PANTHER" id="PTHR33744:SF17">
    <property type="entry name" value="CONSERVED PROTEIN"/>
    <property type="match status" value="1"/>
</dbReference>
<sequence length="367" mass="39096">MNPTDQVQDLVDTVAELTGAPVTLEDRDLLLVASSGHDDDVDDVRRRSILRRRSDPVVQELFNGFGIARATGPLRIPGDPASGRLSRWCLPVRWRGVTYGYLWLLDPHGRVRVDHLERVEEALDLVAAHLATRARTADRTTWAVGELLSTDAGSRARAVEELQRDGLLTPSVTVVALAPADGGPTGVVNGWLLPRSVLVAAVGHRAALVVPEPLAGRDVAERAAAALLSQHPGGLAVGVSGVVAAPAAHLGWRQADAAVRAGGAGVREWERLGAHRLLALGDPATVVVDDRARRLLAEPELAGTVLTYLDLAGSAQRTAQALSIHRQTLYHRLRRASAVSGYDLDDGRERTALHLALVLGRPPVAGP</sequence>
<dbReference type="Gene3D" id="1.10.10.2840">
    <property type="entry name" value="PucR C-terminal helix-turn-helix domain"/>
    <property type="match status" value="1"/>
</dbReference>
<feature type="domain" description="PucR C-terminal helix-turn-helix" evidence="1">
    <location>
        <begin position="301"/>
        <end position="358"/>
    </location>
</feature>
<keyword evidence="3" id="KW-1185">Reference proteome</keyword>
<proteinExistence type="predicted"/>
<organism evidence="2 3">
    <name type="scientific">Kineococcus aurantiacus</name>
    <dbReference type="NCBI Taxonomy" id="37633"/>
    <lineage>
        <taxon>Bacteria</taxon>
        <taxon>Bacillati</taxon>
        <taxon>Actinomycetota</taxon>
        <taxon>Actinomycetes</taxon>
        <taxon>Kineosporiales</taxon>
        <taxon>Kineosporiaceae</taxon>
        <taxon>Kineococcus</taxon>
    </lineage>
</organism>
<comment type="caution">
    <text evidence="2">The sequence shown here is derived from an EMBL/GenBank/DDBJ whole genome shotgun (WGS) entry which is preliminary data.</text>
</comment>
<reference evidence="2 3" key="1">
    <citation type="submission" date="2020-07" db="EMBL/GenBank/DDBJ databases">
        <title>Sequencing the genomes of 1000 actinobacteria strains.</title>
        <authorList>
            <person name="Klenk H.-P."/>
        </authorList>
    </citation>
    <scope>NUCLEOTIDE SEQUENCE [LARGE SCALE GENOMIC DNA]</scope>
    <source>
        <strain evidence="2 3">DSM 7487</strain>
    </source>
</reference>
<dbReference type="EMBL" id="JACCBB010000001">
    <property type="protein sequence ID" value="NYD22802.1"/>
    <property type="molecule type" value="Genomic_DNA"/>
</dbReference>
<gene>
    <name evidence="2" type="ORF">BJ968_002342</name>
</gene>
<dbReference type="RefSeq" id="WP_179752039.1">
    <property type="nucleotide sequence ID" value="NZ_BAAAGN010000020.1"/>
</dbReference>
<accession>A0A7Y9DLH6</accession>
<dbReference type="InterPro" id="IPR042070">
    <property type="entry name" value="PucR_C-HTH_sf"/>
</dbReference>
<name>A0A7Y9DLH6_9ACTN</name>
<evidence type="ECO:0000313" key="2">
    <source>
        <dbReference type="EMBL" id="NYD22802.1"/>
    </source>
</evidence>
<dbReference type="PANTHER" id="PTHR33744">
    <property type="entry name" value="CARBOHYDRATE DIACID REGULATOR"/>
    <property type="match status" value="1"/>
</dbReference>